<dbReference type="CDD" id="cd07406">
    <property type="entry name" value="MPP_CG11883_N"/>
    <property type="match status" value="1"/>
</dbReference>
<dbReference type="PANTHER" id="PTHR11575:SF48">
    <property type="entry name" value="5'-NUCLEOTIDASE"/>
    <property type="match status" value="1"/>
</dbReference>
<name>A0A0B2X2B6_METAS</name>
<dbReference type="Gene3D" id="3.90.780.10">
    <property type="entry name" value="5'-Nucleotidase, C-terminal domain"/>
    <property type="match status" value="1"/>
</dbReference>
<dbReference type="InterPro" id="IPR041821">
    <property type="entry name" value="CG11883_N"/>
</dbReference>
<comment type="caution">
    <text evidence="7">The sequence shown here is derived from an EMBL/GenBank/DDBJ whole genome shotgun (WGS) entry which is preliminary data.</text>
</comment>
<keyword evidence="3" id="KW-0378">Hydrolase</keyword>
<dbReference type="HOGENOM" id="CLU_005854_7_2_1"/>
<evidence type="ECO:0000313" key="8">
    <source>
        <dbReference type="Proteomes" id="UP000030816"/>
    </source>
</evidence>
<accession>A0A0B2X2B6</accession>
<dbReference type="STRING" id="1081103.A0A0B2X2B6"/>
<dbReference type="InterPro" id="IPR008334">
    <property type="entry name" value="5'-Nucleotdase_C"/>
</dbReference>
<feature type="region of interest" description="Disordered" evidence="4">
    <location>
        <begin position="1"/>
        <end position="25"/>
    </location>
</feature>
<evidence type="ECO:0000256" key="1">
    <source>
        <dbReference type="ARBA" id="ARBA00006654"/>
    </source>
</evidence>
<comment type="similarity">
    <text evidence="1 3">Belongs to the 5'-nucleotidase family.</text>
</comment>
<sequence>MARDKKKPPSADPQETHSSGRVNRETRDVPDLRLLHFNDVYHVDPASAEPVGGLARFMTLCREYQQGEQYESQPKILTLFSGDAFNPSLESSVTKGRHMVPVLNAIGVDCACVGNHDFDFGVKQFEYLVGKCTFPWLIANVLDPDLGEDVPIGNAKRTHMLTTSNGVKVGLVGLGEREWLATINSLPPHIVYKSASATARELVPQMRQQGAEIVICLSHMREPDDKKLAEQTDGLFDIILGGHDHYYSHSFIKGTHVLRSGTDFKQLSYIEARRKPDGSKRWDFDIWRRDVTSEVPEHDETANLVSELTSKLQNSLSRPVGWTATPLDARFSTVRVKESNVGNFVCDVMRRYHNADCTIMASGTIRGDQVYPPGVVRIKDVTTCFPFEDPVVCLKVKGQAIWEALENGVSTYPALEGRFPQVSNIVFEFDPSREPGKRLNFLQIGGRPCDAEAEYVLATRGYMGRGKDGYSSLLVSSEGGGAQEIVDEENGILISAMLRQYFMALRTVGQWKRISDHWVGVAERANVPLSPSRARDSERMLGPGEPPKSDDETTSATWSGFLRRRIGLHKEPLNEDDDDHFDPRANGKNGGGDDGGDEDRDMDLEILLLRKFWARWAKKAGVKSEVCEPLKDCDCAVDWTRVIAPVLEGRIRMPASFLCTFRLAASLAGLDAVREPTSTANIDRSCKPKNQRSRCRGGKKNLVVSIVSLKHSSTAWATYQRTLAVPFPAARRRRTARVAAFTGIADQVV</sequence>
<dbReference type="RefSeq" id="XP_040680441.1">
    <property type="nucleotide sequence ID" value="XM_040821872.1"/>
</dbReference>
<feature type="region of interest" description="Disordered" evidence="4">
    <location>
        <begin position="572"/>
        <end position="598"/>
    </location>
</feature>
<keyword evidence="2" id="KW-0732">Signal</keyword>
<dbReference type="GO" id="GO:0009166">
    <property type="term" value="P:nucleotide catabolic process"/>
    <property type="evidence" value="ECO:0007669"/>
    <property type="project" value="InterPro"/>
</dbReference>
<dbReference type="Pfam" id="PF02872">
    <property type="entry name" value="5_nucleotid_C"/>
    <property type="match status" value="1"/>
</dbReference>
<dbReference type="InterPro" id="IPR029052">
    <property type="entry name" value="Metallo-depent_PP-like"/>
</dbReference>
<dbReference type="Gene3D" id="3.60.21.10">
    <property type="match status" value="1"/>
</dbReference>
<dbReference type="InterPro" id="IPR006179">
    <property type="entry name" value="5_nucleotidase/apyrase"/>
</dbReference>
<evidence type="ECO:0000313" key="7">
    <source>
        <dbReference type="EMBL" id="KHN99375.1"/>
    </source>
</evidence>
<gene>
    <name evidence="7" type="ORF">MAM_03073</name>
</gene>
<dbReference type="OrthoDB" id="10252235at2759"/>
<evidence type="ECO:0000256" key="3">
    <source>
        <dbReference type="RuleBase" id="RU362119"/>
    </source>
</evidence>
<dbReference type="Proteomes" id="UP000030816">
    <property type="component" value="Unassembled WGS sequence"/>
</dbReference>
<dbReference type="InterPro" id="IPR036907">
    <property type="entry name" value="5'-Nucleotdase_C_sf"/>
</dbReference>
<reference evidence="7 8" key="1">
    <citation type="journal article" date="2014" name="Proc. Natl. Acad. Sci. U.S.A.">
        <title>Trajectory and genomic determinants of fungal-pathogen speciation and host adaptation.</title>
        <authorList>
            <person name="Hu X."/>
            <person name="Xiao G."/>
            <person name="Zheng P."/>
            <person name="Shang Y."/>
            <person name="Su Y."/>
            <person name="Zhang X."/>
            <person name="Liu X."/>
            <person name="Zhan S."/>
            <person name="St Leger R.J."/>
            <person name="Wang C."/>
        </authorList>
    </citation>
    <scope>NUCLEOTIDE SEQUENCE [LARGE SCALE GENOMIC DNA]</scope>
    <source>
        <strain evidence="7 8">ARSEF 1941</strain>
    </source>
</reference>
<feature type="domain" description="5'-Nucleotidase C-terminal" evidence="6">
    <location>
        <begin position="323"/>
        <end position="471"/>
    </location>
</feature>
<evidence type="ECO:0000259" key="5">
    <source>
        <dbReference type="Pfam" id="PF00149"/>
    </source>
</evidence>
<proteinExistence type="inferred from homology"/>
<evidence type="ECO:0000259" key="6">
    <source>
        <dbReference type="Pfam" id="PF02872"/>
    </source>
</evidence>
<dbReference type="PRINTS" id="PR01607">
    <property type="entry name" value="APYRASEFAMLY"/>
</dbReference>
<dbReference type="InterPro" id="IPR004843">
    <property type="entry name" value="Calcineurin-like_PHP"/>
</dbReference>
<protein>
    <submittedName>
        <fullName evidence="7">5'-nucleotidase</fullName>
    </submittedName>
</protein>
<dbReference type="AlphaFoldDB" id="A0A0B2X2B6"/>
<feature type="domain" description="Calcineurin-like phosphoesterase" evidence="5">
    <location>
        <begin position="32"/>
        <end position="247"/>
    </location>
</feature>
<dbReference type="GO" id="GO:0016787">
    <property type="term" value="F:hydrolase activity"/>
    <property type="evidence" value="ECO:0007669"/>
    <property type="project" value="UniProtKB-KW"/>
</dbReference>
<dbReference type="GO" id="GO:0000166">
    <property type="term" value="F:nucleotide binding"/>
    <property type="evidence" value="ECO:0007669"/>
    <property type="project" value="UniProtKB-KW"/>
</dbReference>
<dbReference type="GeneID" id="63737528"/>
<feature type="region of interest" description="Disordered" evidence="4">
    <location>
        <begin position="529"/>
        <end position="556"/>
    </location>
</feature>
<dbReference type="Pfam" id="PF00149">
    <property type="entry name" value="Metallophos"/>
    <property type="match status" value="1"/>
</dbReference>
<dbReference type="EMBL" id="AZHE01000005">
    <property type="protein sequence ID" value="KHN99375.1"/>
    <property type="molecule type" value="Genomic_DNA"/>
</dbReference>
<keyword evidence="3" id="KW-0547">Nucleotide-binding</keyword>
<keyword evidence="8" id="KW-1185">Reference proteome</keyword>
<dbReference type="SUPFAM" id="SSF55816">
    <property type="entry name" value="5'-nucleotidase (syn. UDP-sugar hydrolase), C-terminal domain"/>
    <property type="match status" value="1"/>
</dbReference>
<dbReference type="PANTHER" id="PTHR11575">
    <property type="entry name" value="5'-NUCLEOTIDASE-RELATED"/>
    <property type="match status" value="1"/>
</dbReference>
<organism evidence="7 8">
    <name type="scientific">Metarhizium album (strain ARSEF 1941)</name>
    <dbReference type="NCBI Taxonomy" id="1081103"/>
    <lineage>
        <taxon>Eukaryota</taxon>
        <taxon>Fungi</taxon>
        <taxon>Dikarya</taxon>
        <taxon>Ascomycota</taxon>
        <taxon>Pezizomycotina</taxon>
        <taxon>Sordariomycetes</taxon>
        <taxon>Hypocreomycetidae</taxon>
        <taxon>Hypocreales</taxon>
        <taxon>Clavicipitaceae</taxon>
        <taxon>Metarhizium</taxon>
    </lineage>
</organism>
<dbReference type="SUPFAM" id="SSF56300">
    <property type="entry name" value="Metallo-dependent phosphatases"/>
    <property type="match status" value="1"/>
</dbReference>
<evidence type="ECO:0000256" key="4">
    <source>
        <dbReference type="SAM" id="MobiDB-lite"/>
    </source>
</evidence>
<evidence type="ECO:0000256" key="2">
    <source>
        <dbReference type="ARBA" id="ARBA00022729"/>
    </source>
</evidence>